<proteinExistence type="predicted"/>
<name>A0A2P1CKR0_9CAUD</name>
<evidence type="ECO:0000313" key="1">
    <source>
        <dbReference type="EMBL" id="AVJ51768.1"/>
    </source>
</evidence>
<evidence type="ECO:0000313" key="2">
    <source>
        <dbReference type="Proteomes" id="UP000241629"/>
    </source>
</evidence>
<dbReference type="Proteomes" id="UP000241629">
    <property type="component" value="Segment"/>
</dbReference>
<protein>
    <submittedName>
        <fullName evidence="1">Neck protein</fullName>
    </submittedName>
</protein>
<keyword evidence="2" id="KW-1185">Reference proteome</keyword>
<gene>
    <name evidence="1" type="ORF">Vid5_gp13</name>
</gene>
<organism evidence="1 2">
    <name type="scientific">Pantoea phage vB_PagS_Vid5</name>
    <dbReference type="NCBI Taxonomy" id="2099652"/>
    <lineage>
        <taxon>Viruses</taxon>
        <taxon>Duplodnaviria</taxon>
        <taxon>Heunggongvirae</taxon>
        <taxon>Uroviricota</taxon>
        <taxon>Caudoviricetes</taxon>
        <taxon>Vidquintavirus</taxon>
        <taxon>Vidquintavirus Vid5</taxon>
    </lineage>
</organism>
<dbReference type="EMBL" id="MG948468">
    <property type="protein sequence ID" value="AVJ51768.1"/>
    <property type="molecule type" value="Genomic_DNA"/>
</dbReference>
<accession>A0A2P1CKR0</accession>
<reference evidence="1 2" key="1">
    <citation type="submission" date="2018-02" db="EMBL/GenBank/DDBJ databases">
        <title>Complete genome sequence of Pantoea phage vB_PagS_Vid5.</title>
        <authorList>
            <person name="Truncaite L."/>
            <person name="Simoliunas E."/>
            <person name="Meskys R."/>
        </authorList>
    </citation>
    <scope>NUCLEOTIDE SEQUENCE [LARGE SCALE GENOMIC DNA]</scope>
</reference>
<sequence>MSFSSGFAVLSEQAIVHSVKQAKDVAKSFTHAVIDGTPVKTGALKGDWSATTQGPAIRADRPLDPMGISTKMRIDQFIDTLPTKSDWLFHFTNTKPYAYKAEFLGLSAQAPYGMVRIQISKLAQFVRSATGGVR</sequence>
<dbReference type="OrthoDB" id="16937at10239"/>